<evidence type="ECO:0000313" key="4">
    <source>
        <dbReference type="Proteomes" id="UP000467700"/>
    </source>
</evidence>
<name>A0A8S0X682_CYCAE</name>
<sequence length="168" mass="18699">MLPVLVVQHIIVISFIAPYVFVTLYIFAIITVLITALLFIIAVAAFIFKKYPNIQKANKNMDLLQALQRNTESSKTQNEAASQAYWQDRKDPSHPRPDLARILRELRELITGVSATDVAPEKNPNRSTKTTTPGIPPPDDTTGAMQTTTIPIASERMTGPEPEREAIE</sequence>
<keyword evidence="2" id="KW-1133">Transmembrane helix</keyword>
<keyword evidence="4" id="KW-1185">Reference proteome</keyword>
<dbReference type="Proteomes" id="UP000467700">
    <property type="component" value="Unassembled WGS sequence"/>
</dbReference>
<gene>
    <name evidence="3" type="ORF">AAE3_LOCUS10657</name>
</gene>
<protein>
    <submittedName>
        <fullName evidence="3">Uncharacterized protein</fullName>
    </submittedName>
</protein>
<feature type="compositionally biased region" description="Basic and acidic residues" evidence="1">
    <location>
        <begin position="87"/>
        <end position="98"/>
    </location>
</feature>
<keyword evidence="2" id="KW-0472">Membrane</keyword>
<reference evidence="3 4" key="1">
    <citation type="submission" date="2020-01" db="EMBL/GenBank/DDBJ databases">
        <authorList>
            <person name="Gupta K D."/>
        </authorList>
    </citation>
    <scope>NUCLEOTIDE SEQUENCE [LARGE SCALE GENOMIC DNA]</scope>
</reference>
<organism evidence="3 4">
    <name type="scientific">Cyclocybe aegerita</name>
    <name type="common">Black poplar mushroom</name>
    <name type="synonym">Agrocybe aegerita</name>
    <dbReference type="NCBI Taxonomy" id="1973307"/>
    <lineage>
        <taxon>Eukaryota</taxon>
        <taxon>Fungi</taxon>
        <taxon>Dikarya</taxon>
        <taxon>Basidiomycota</taxon>
        <taxon>Agaricomycotina</taxon>
        <taxon>Agaricomycetes</taxon>
        <taxon>Agaricomycetidae</taxon>
        <taxon>Agaricales</taxon>
        <taxon>Agaricineae</taxon>
        <taxon>Bolbitiaceae</taxon>
        <taxon>Cyclocybe</taxon>
    </lineage>
</organism>
<keyword evidence="2" id="KW-0812">Transmembrane</keyword>
<evidence type="ECO:0000256" key="2">
    <source>
        <dbReference type="SAM" id="Phobius"/>
    </source>
</evidence>
<comment type="caution">
    <text evidence="3">The sequence shown here is derived from an EMBL/GenBank/DDBJ whole genome shotgun (WGS) entry which is preliminary data.</text>
</comment>
<evidence type="ECO:0000256" key="1">
    <source>
        <dbReference type="SAM" id="MobiDB-lite"/>
    </source>
</evidence>
<feature type="compositionally biased region" description="Polar residues" evidence="1">
    <location>
        <begin position="70"/>
        <end position="85"/>
    </location>
</feature>
<feature type="region of interest" description="Disordered" evidence="1">
    <location>
        <begin position="114"/>
        <end position="145"/>
    </location>
</feature>
<dbReference type="EMBL" id="CACVBS010000068">
    <property type="protein sequence ID" value="CAA7268532.1"/>
    <property type="molecule type" value="Genomic_DNA"/>
</dbReference>
<evidence type="ECO:0000313" key="3">
    <source>
        <dbReference type="EMBL" id="CAA7268532.1"/>
    </source>
</evidence>
<feature type="transmembrane region" description="Helical" evidence="2">
    <location>
        <begin position="24"/>
        <end position="48"/>
    </location>
</feature>
<dbReference type="AlphaFoldDB" id="A0A8S0X682"/>
<accession>A0A8S0X682</accession>
<proteinExistence type="predicted"/>
<feature type="region of interest" description="Disordered" evidence="1">
    <location>
        <begin position="70"/>
        <end position="98"/>
    </location>
</feature>